<dbReference type="InterPro" id="IPR036259">
    <property type="entry name" value="MFS_trans_sf"/>
</dbReference>
<feature type="transmembrane region" description="Helical" evidence="7">
    <location>
        <begin position="42"/>
        <end position="59"/>
    </location>
</feature>
<dbReference type="RefSeq" id="XP_013327508.1">
    <property type="nucleotide sequence ID" value="XM_013472054.1"/>
</dbReference>
<feature type="transmembrane region" description="Helical" evidence="7">
    <location>
        <begin position="172"/>
        <end position="193"/>
    </location>
</feature>
<dbReference type="AlphaFoldDB" id="A0A0F4YSR3"/>
<evidence type="ECO:0000256" key="1">
    <source>
        <dbReference type="ARBA" id="ARBA00004141"/>
    </source>
</evidence>
<keyword evidence="10" id="KW-1185">Reference proteome</keyword>
<dbReference type="PROSITE" id="PS50850">
    <property type="entry name" value="MFS"/>
    <property type="match status" value="1"/>
</dbReference>
<feature type="transmembrane region" description="Helical" evidence="7">
    <location>
        <begin position="205"/>
        <end position="225"/>
    </location>
</feature>
<feature type="transmembrane region" description="Helical" evidence="7">
    <location>
        <begin position="409"/>
        <end position="428"/>
    </location>
</feature>
<evidence type="ECO:0000313" key="10">
    <source>
        <dbReference type="Proteomes" id="UP000053958"/>
    </source>
</evidence>
<sequence length="501" mass="55703">MEKHNASHVELEDRASPGNVPDGYYPTTAEERRLSRAVNRKLDIFVLPFLALLYLFNGLDRSNVGNAETQGFSKAIGAKSQDVNDAVSLFYITFVIFQPISAGVGRIVGAKHWIPFLMISWGTLTLAHAFIHGRGQLIALRLLIGLFEAGFYPTCVFYLSTFYTRFDLGVRIGLFYGQYVVAGAFSGAIAYGIFQMGGPLAGWQYLFIIEGALTMFIAIVAWFWLPMGPGSAWFLTKAEKEFAVERIRIDSEKYVLKEYGPDGIQKSSERLNRRDVIETIKDWKLWTVLIFNICASVPPNAFSVFLPLVVKGLGYTSLKANLMSVPPYVCGAVGLHLFAFSSDRRKERGFHIIAGLIICLIGLIITVTVLNNGVRYFALCVLLVGSYVTAPLTVAWLSGNTPEPGKRALVIGVNGFGNLSGVIGSQLFSAKYAPRYLVPFYATLGFIAFALAGYIGYRFLLQAVNRYRARKIASWSPQEIEYERVNDTRLGDKKYTFVYSL</sequence>
<feature type="transmembrane region" description="Helical" evidence="7">
    <location>
        <begin position="352"/>
        <end position="370"/>
    </location>
</feature>
<dbReference type="GO" id="GO:0022857">
    <property type="term" value="F:transmembrane transporter activity"/>
    <property type="evidence" value="ECO:0007669"/>
    <property type="project" value="InterPro"/>
</dbReference>
<feature type="transmembrane region" description="Helical" evidence="7">
    <location>
        <begin position="113"/>
        <end position="131"/>
    </location>
</feature>
<evidence type="ECO:0000256" key="6">
    <source>
        <dbReference type="SAM" id="MobiDB-lite"/>
    </source>
</evidence>
<gene>
    <name evidence="9" type="ORF">T310_5085</name>
</gene>
<evidence type="ECO:0000256" key="4">
    <source>
        <dbReference type="ARBA" id="ARBA00022989"/>
    </source>
</evidence>
<evidence type="ECO:0000313" key="9">
    <source>
        <dbReference type="EMBL" id="KKA20896.1"/>
    </source>
</evidence>
<dbReference type="FunFam" id="1.20.1250.20:FF:000018">
    <property type="entry name" value="MFS transporter permease"/>
    <property type="match status" value="1"/>
</dbReference>
<dbReference type="GeneID" id="25317430"/>
<comment type="caution">
    <text evidence="9">The sequence shown here is derived from an EMBL/GenBank/DDBJ whole genome shotgun (WGS) entry which is preliminary data.</text>
</comment>
<evidence type="ECO:0000256" key="7">
    <source>
        <dbReference type="SAM" id="Phobius"/>
    </source>
</evidence>
<keyword evidence="5 7" id="KW-0472">Membrane</keyword>
<keyword evidence="3 7" id="KW-0812">Transmembrane</keyword>
<dbReference type="GO" id="GO:0016020">
    <property type="term" value="C:membrane"/>
    <property type="evidence" value="ECO:0007669"/>
    <property type="project" value="UniProtKB-SubCell"/>
</dbReference>
<feature type="compositionally biased region" description="Basic and acidic residues" evidence="6">
    <location>
        <begin position="1"/>
        <end position="15"/>
    </location>
</feature>
<evidence type="ECO:0000256" key="5">
    <source>
        <dbReference type="ARBA" id="ARBA00023136"/>
    </source>
</evidence>
<dbReference type="EMBL" id="LASV01000221">
    <property type="protein sequence ID" value="KKA20896.1"/>
    <property type="molecule type" value="Genomic_DNA"/>
</dbReference>
<feature type="domain" description="Major facilitator superfamily (MFS) profile" evidence="8">
    <location>
        <begin position="46"/>
        <end position="468"/>
    </location>
</feature>
<dbReference type="Gene3D" id="1.20.1250.20">
    <property type="entry name" value="MFS general substrate transporter like domains"/>
    <property type="match status" value="2"/>
</dbReference>
<dbReference type="InterPro" id="IPR020846">
    <property type="entry name" value="MFS_dom"/>
</dbReference>
<feature type="transmembrane region" description="Helical" evidence="7">
    <location>
        <begin position="89"/>
        <end position="108"/>
    </location>
</feature>
<feature type="transmembrane region" description="Helical" evidence="7">
    <location>
        <begin position="376"/>
        <end position="397"/>
    </location>
</feature>
<evidence type="ECO:0000256" key="3">
    <source>
        <dbReference type="ARBA" id="ARBA00022692"/>
    </source>
</evidence>
<dbReference type="SUPFAM" id="SSF103473">
    <property type="entry name" value="MFS general substrate transporter"/>
    <property type="match status" value="1"/>
</dbReference>
<feature type="transmembrane region" description="Helical" evidence="7">
    <location>
        <begin position="440"/>
        <end position="461"/>
    </location>
</feature>
<proteinExistence type="predicted"/>
<reference evidence="9 10" key="1">
    <citation type="submission" date="2015-04" db="EMBL/GenBank/DDBJ databases">
        <authorList>
            <person name="Heijne W.H."/>
            <person name="Fedorova N.D."/>
            <person name="Nierman W.C."/>
            <person name="Vollebregt A.W."/>
            <person name="Zhao Z."/>
            <person name="Wu L."/>
            <person name="Kumar M."/>
            <person name="Stam H."/>
            <person name="van den Berg M.A."/>
            <person name="Pel H.J."/>
        </authorList>
    </citation>
    <scope>NUCLEOTIDE SEQUENCE [LARGE SCALE GENOMIC DNA]</scope>
    <source>
        <strain evidence="9 10">CBS 393.64</strain>
    </source>
</reference>
<dbReference type="FunFam" id="1.20.1250.20:FF:000013">
    <property type="entry name" value="MFS general substrate transporter"/>
    <property type="match status" value="1"/>
</dbReference>
<dbReference type="Proteomes" id="UP000053958">
    <property type="component" value="Unassembled WGS sequence"/>
</dbReference>
<accession>A0A0F4YSR3</accession>
<evidence type="ECO:0000256" key="2">
    <source>
        <dbReference type="ARBA" id="ARBA00022448"/>
    </source>
</evidence>
<feature type="transmembrane region" description="Helical" evidence="7">
    <location>
        <begin position="322"/>
        <end position="340"/>
    </location>
</feature>
<dbReference type="Pfam" id="PF07690">
    <property type="entry name" value="MFS_1"/>
    <property type="match status" value="1"/>
</dbReference>
<feature type="region of interest" description="Disordered" evidence="6">
    <location>
        <begin position="1"/>
        <end position="23"/>
    </location>
</feature>
<comment type="subcellular location">
    <subcellularLocation>
        <location evidence="1">Membrane</location>
        <topology evidence="1">Multi-pass membrane protein</topology>
    </subcellularLocation>
</comment>
<feature type="transmembrane region" description="Helical" evidence="7">
    <location>
        <begin position="137"/>
        <end position="160"/>
    </location>
</feature>
<dbReference type="OrthoDB" id="2985014at2759"/>
<dbReference type="PANTHER" id="PTHR43791">
    <property type="entry name" value="PERMEASE-RELATED"/>
    <property type="match status" value="1"/>
</dbReference>
<dbReference type="STRING" id="1408163.A0A0F4YSR3"/>
<protein>
    <recommendedName>
        <fullName evidence="8">Major facilitator superfamily (MFS) profile domain-containing protein</fullName>
    </recommendedName>
</protein>
<name>A0A0F4YSR3_RASE3</name>
<feature type="transmembrane region" description="Helical" evidence="7">
    <location>
        <begin position="283"/>
        <end position="310"/>
    </location>
</feature>
<dbReference type="InterPro" id="IPR011701">
    <property type="entry name" value="MFS"/>
</dbReference>
<evidence type="ECO:0000259" key="8">
    <source>
        <dbReference type="PROSITE" id="PS50850"/>
    </source>
</evidence>
<keyword evidence="4 7" id="KW-1133">Transmembrane helix</keyword>
<organism evidence="9 10">
    <name type="scientific">Rasamsonia emersonii (strain ATCC 16479 / CBS 393.64 / IMI 116815)</name>
    <dbReference type="NCBI Taxonomy" id="1408163"/>
    <lineage>
        <taxon>Eukaryota</taxon>
        <taxon>Fungi</taxon>
        <taxon>Dikarya</taxon>
        <taxon>Ascomycota</taxon>
        <taxon>Pezizomycotina</taxon>
        <taxon>Eurotiomycetes</taxon>
        <taxon>Eurotiomycetidae</taxon>
        <taxon>Eurotiales</taxon>
        <taxon>Trichocomaceae</taxon>
        <taxon>Rasamsonia</taxon>
    </lineage>
</organism>
<keyword evidence="2" id="KW-0813">Transport</keyword>
<dbReference type="PANTHER" id="PTHR43791:SF21">
    <property type="entry name" value="MAJOR FACILITATOR SUPERFAMILY (MFS) PROFILE DOMAIN-CONTAINING PROTEIN"/>
    <property type="match status" value="1"/>
</dbReference>